<proteinExistence type="predicted"/>
<dbReference type="GO" id="GO:0003677">
    <property type="term" value="F:DNA binding"/>
    <property type="evidence" value="ECO:0007669"/>
    <property type="project" value="UniProtKB-KW"/>
</dbReference>
<dbReference type="Proteomes" id="UP001300763">
    <property type="component" value="Unassembled WGS sequence"/>
</dbReference>
<gene>
    <name evidence="1" type="ORF">PGB27_16710</name>
</gene>
<dbReference type="Pfam" id="PF04237">
    <property type="entry name" value="YjbR"/>
    <property type="match status" value="1"/>
</dbReference>
<evidence type="ECO:0000313" key="2">
    <source>
        <dbReference type="Proteomes" id="UP001300763"/>
    </source>
</evidence>
<dbReference type="InterPro" id="IPR038056">
    <property type="entry name" value="YjbR-like_sf"/>
</dbReference>
<accession>A0ABT5SWY6</accession>
<dbReference type="SUPFAM" id="SSF142906">
    <property type="entry name" value="YjbR-like"/>
    <property type="match status" value="1"/>
</dbReference>
<name>A0ABT5SWY6_9PSEU</name>
<dbReference type="InterPro" id="IPR058532">
    <property type="entry name" value="YjbR/MT2646/Rv2570-like"/>
</dbReference>
<reference evidence="1 2" key="1">
    <citation type="submission" date="2023-02" db="EMBL/GenBank/DDBJ databases">
        <title>Genome sequencing required for Actinomycetospora new species description.</title>
        <authorList>
            <person name="Saimee Y."/>
            <person name="Duangmal K."/>
        </authorList>
    </citation>
    <scope>NUCLEOTIDE SEQUENCE [LARGE SCALE GENOMIC DNA]</scope>
    <source>
        <strain evidence="1 2">DW7H6</strain>
    </source>
</reference>
<keyword evidence="1" id="KW-0238">DNA-binding</keyword>
<sequence length="127" mass="14145">MAGVDPDELLARMREVCLALPEATEKVSHGSPSWFVRRMFASWVPYHHGDEHLAIWVAAPEGAQQDMVDAEPARFFVPPYVGHRGWLGLRLDVEPGGPDWDEVRGVVTDAYRCVAPKRLVAQLDPTA</sequence>
<dbReference type="EMBL" id="JAQZAO010000007">
    <property type="protein sequence ID" value="MDD7966980.1"/>
    <property type="molecule type" value="Genomic_DNA"/>
</dbReference>
<keyword evidence="2" id="KW-1185">Reference proteome</keyword>
<organism evidence="1 2">
    <name type="scientific">Actinomycetospora lemnae</name>
    <dbReference type="NCBI Taxonomy" id="3019891"/>
    <lineage>
        <taxon>Bacteria</taxon>
        <taxon>Bacillati</taxon>
        <taxon>Actinomycetota</taxon>
        <taxon>Actinomycetes</taxon>
        <taxon>Pseudonocardiales</taxon>
        <taxon>Pseudonocardiaceae</taxon>
        <taxon>Actinomycetospora</taxon>
    </lineage>
</organism>
<protein>
    <submittedName>
        <fullName evidence="1">MmcQ/YjbR family DNA-binding protein</fullName>
    </submittedName>
</protein>
<comment type="caution">
    <text evidence="1">The sequence shown here is derived from an EMBL/GenBank/DDBJ whole genome shotgun (WGS) entry which is preliminary data.</text>
</comment>
<dbReference type="Gene3D" id="3.90.1150.30">
    <property type="match status" value="1"/>
</dbReference>
<evidence type="ECO:0000313" key="1">
    <source>
        <dbReference type="EMBL" id="MDD7966980.1"/>
    </source>
</evidence>